<keyword evidence="1" id="KW-0175">Coiled coil</keyword>
<name>A0ABD0Y6G1_9HEMI</name>
<feature type="coiled-coil region" evidence="1">
    <location>
        <begin position="87"/>
        <end position="128"/>
    </location>
</feature>
<evidence type="ECO:0000256" key="1">
    <source>
        <dbReference type="SAM" id="Coils"/>
    </source>
</evidence>
<accession>A0ABD0Y6G1</accession>
<proteinExistence type="predicted"/>
<comment type="caution">
    <text evidence="2">The sequence shown here is derived from an EMBL/GenBank/DDBJ whole genome shotgun (WGS) entry which is preliminary data.</text>
</comment>
<reference evidence="2 3" key="1">
    <citation type="submission" date="2024-07" db="EMBL/GenBank/DDBJ databases">
        <title>Chromosome-level genome assembly of the water stick insect Ranatra chinensis (Heteroptera: Nepidae).</title>
        <authorList>
            <person name="Liu X."/>
        </authorList>
    </citation>
    <scope>NUCLEOTIDE SEQUENCE [LARGE SCALE GENOMIC DNA]</scope>
    <source>
        <strain evidence="2">Cailab_2021Rc</strain>
        <tissue evidence="2">Muscle</tissue>
    </source>
</reference>
<dbReference type="EMBL" id="JBFDAA010000013">
    <property type="protein sequence ID" value="KAL1122604.1"/>
    <property type="molecule type" value="Genomic_DNA"/>
</dbReference>
<protein>
    <submittedName>
        <fullName evidence="2">Uncharacterized protein</fullName>
    </submittedName>
</protein>
<evidence type="ECO:0000313" key="2">
    <source>
        <dbReference type="EMBL" id="KAL1122604.1"/>
    </source>
</evidence>
<keyword evidence="3" id="KW-1185">Reference proteome</keyword>
<gene>
    <name evidence="2" type="ORF">AAG570_002934</name>
</gene>
<evidence type="ECO:0000313" key="3">
    <source>
        <dbReference type="Proteomes" id="UP001558652"/>
    </source>
</evidence>
<dbReference type="AlphaFoldDB" id="A0ABD0Y6G1"/>
<dbReference type="Proteomes" id="UP001558652">
    <property type="component" value="Unassembled WGS sequence"/>
</dbReference>
<feature type="coiled-coil region" evidence="1">
    <location>
        <begin position="182"/>
        <end position="289"/>
    </location>
</feature>
<sequence>METKFGKEFEQLRTLNTNRELKLIDDFEWKLREVEKTCKKQIQDKEKLNDQKMLEVCAKLSAAEAALEKVSHLKNSETELKHLRNITHDQKKSLRTLTRQLEELQVNEKVLQEEINRLRTALDQEKSNFSAIQSLHKEDLAEKDRRLHFRLDMQKNHLDAEWEEKLRRECSRIRIDLERTFREEKRQAIEAAKSMKEQENVQNKYIWENRIQEFKKEAENLKRKLTQKEEIHKNAMENAQSKYDNDLLALRRKMDKLDMSYQEKIEKIQEGHEQALAKLTEECEKKIQQCEVNYQAQVGTTRTTIELVKQQMQMEAEKRIQDIHDSHERELREY</sequence>
<organism evidence="2 3">
    <name type="scientific">Ranatra chinensis</name>
    <dbReference type="NCBI Taxonomy" id="642074"/>
    <lineage>
        <taxon>Eukaryota</taxon>
        <taxon>Metazoa</taxon>
        <taxon>Ecdysozoa</taxon>
        <taxon>Arthropoda</taxon>
        <taxon>Hexapoda</taxon>
        <taxon>Insecta</taxon>
        <taxon>Pterygota</taxon>
        <taxon>Neoptera</taxon>
        <taxon>Paraneoptera</taxon>
        <taxon>Hemiptera</taxon>
        <taxon>Heteroptera</taxon>
        <taxon>Panheteroptera</taxon>
        <taxon>Nepomorpha</taxon>
        <taxon>Nepidae</taxon>
        <taxon>Ranatrinae</taxon>
        <taxon>Ranatra</taxon>
    </lineage>
</organism>